<gene>
    <name evidence="3" type="ORF">GCM10009547_47190</name>
</gene>
<dbReference type="EMBL" id="BAAAHE010000052">
    <property type="protein sequence ID" value="GAA0637342.1"/>
    <property type="molecule type" value="Genomic_DNA"/>
</dbReference>
<keyword evidence="4" id="KW-1185">Reference proteome</keyword>
<evidence type="ECO:0000259" key="2">
    <source>
        <dbReference type="Pfam" id="PF02720"/>
    </source>
</evidence>
<dbReference type="InterPro" id="IPR003870">
    <property type="entry name" value="DUF222"/>
</dbReference>
<sequence>MVAARFRGMELSGLTGAECVAHAVQAQRALNVAAAARLAAVAEVAACAPGSGARVERMAEPDRYSIDEVRAMYSLSVPAAGALIDLAWTACRRLPELHAAMAAGDLDERRAATIVFWVKDLCDAHTHQICAEVLPHCGLSAEAPWVSGKLVAQIKKRAIALDPSWAERRYTDAVRRRRVVSWQNPDGTADLTGQQLEVDRVAAAKGRIHALADAAKRDGDPRGIDAIRADLYLGCLDGTWAGLSDADLLADYAKTRPAPPVDDPDTEPEGAPAPAAHVDDPLPAGVQAGLARSARSSPYIGVVLRAKFSTLLGFDEHPAELAGAGPISPASARRIAQRMALGTWRVAFIDDEGRLAHTGLVGPRPTGWAQPRGLLPKGVLDLLVPIDLLDQLALRAHLPDLPPVDPIWIPVIEHLHRSLGRQERIAEDRYWREWIERDEAERSGDPARLAEVIARQERARRRRFPTLTQRRRLQLAIPDCIGVACNRASHRAQIDHIHDHALGGPTVEDNLAPECGHDHALKTKGGWTLERIDEHRWCWTTRLGIHYPVTNPPLLDHYPEADQQRHRPRPDTDAA</sequence>
<feature type="region of interest" description="Disordered" evidence="1">
    <location>
        <begin position="254"/>
        <end position="280"/>
    </location>
</feature>
<feature type="compositionally biased region" description="Basic and acidic residues" evidence="1">
    <location>
        <begin position="557"/>
        <end position="575"/>
    </location>
</feature>
<protein>
    <recommendedName>
        <fullName evidence="2">DUF222 domain-containing protein</fullName>
    </recommendedName>
</protein>
<dbReference type="InterPro" id="IPR003615">
    <property type="entry name" value="HNH_nuc"/>
</dbReference>
<evidence type="ECO:0000313" key="4">
    <source>
        <dbReference type="Proteomes" id="UP001500957"/>
    </source>
</evidence>
<dbReference type="Pfam" id="PF02720">
    <property type="entry name" value="DUF222"/>
    <property type="match status" value="1"/>
</dbReference>
<evidence type="ECO:0000313" key="3">
    <source>
        <dbReference type="EMBL" id="GAA0637342.1"/>
    </source>
</evidence>
<organism evidence="3 4">
    <name type="scientific">Sporichthya brevicatena</name>
    <dbReference type="NCBI Taxonomy" id="171442"/>
    <lineage>
        <taxon>Bacteria</taxon>
        <taxon>Bacillati</taxon>
        <taxon>Actinomycetota</taxon>
        <taxon>Actinomycetes</taxon>
        <taxon>Sporichthyales</taxon>
        <taxon>Sporichthyaceae</taxon>
        <taxon>Sporichthya</taxon>
    </lineage>
</organism>
<feature type="region of interest" description="Disordered" evidence="1">
    <location>
        <begin position="552"/>
        <end position="575"/>
    </location>
</feature>
<dbReference type="CDD" id="cd00085">
    <property type="entry name" value="HNHc"/>
    <property type="match status" value="1"/>
</dbReference>
<dbReference type="Proteomes" id="UP001500957">
    <property type="component" value="Unassembled WGS sequence"/>
</dbReference>
<comment type="caution">
    <text evidence="3">The sequence shown here is derived from an EMBL/GenBank/DDBJ whole genome shotgun (WGS) entry which is preliminary data.</text>
</comment>
<accession>A0ABP3SJJ3</accession>
<name>A0ABP3SJJ3_9ACTN</name>
<evidence type="ECO:0000256" key="1">
    <source>
        <dbReference type="SAM" id="MobiDB-lite"/>
    </source>
</evidence>
<dbReference type="Gene3D" id="1.10.30.50">
    <property type="match status" value="1"/>
</dbReference>
<proteinExistence type="predicted"/>
<reference evidence="4" key="1">
    <citation type="journal article" date="2019" name="Int. J. Syst. Evol. Microbiol.">
        <title>The Global Catalogue of Microorganisms (GCM) 10K type strain sequencing project: providing services to taxonomists for standard genome sequencing and annotation.</title>
        <authorList>
            <consortium name="The Broad Institute Genomics Platform"/>
            <consortium name="The Broad Institute Genome Sequencing Center for Infectious Disease"/>
            <person name="Wu L."/>
            <person name="Ma J."/>
        </authorList>
    </citation>
    <scope>NUCLEOTIDE SEQUENCE [LARGE SCALE GENOMIC DNA]</scope>
    <source>
        <strain evidence="4">JCM 10671</strain>
    </source>
</reference>
<feature type="domain" description="DUF222" evidence="2">
    <location>
        <begin position="27"/>
        <end position="227"/>
    </location>
</feature>